<proteinExistence type="predicted"/>
<dbReference type="EMBL" id="JAOWRF010000276">
    <property type="protein sequence ID" value="MCV3215604.1"/>
    <property type="molecule type" value="Genomic_DNA"/>
</dbReference>
<evidence type="ECO:0000313" key="1">
    <source>
        <dbReference type="EMBL" id="MCV3215604.1"/>
    </source>
</evidence>
<reference evidence="1 2" key="1">
    <citation type="submission" date="2022-10" db="EMBL/GenBank/DDBJ databases">
        <title>Identification of biosynthetic pathway for the production of the potent trypsin inhibitor radiosumin.</title>
        <authorList>
            <person name="Fewer D.P."/>
            <person name="Delbaje E."/>
            <person name="Ouyang X."/>
            <person name="Agostino P.D."/>
            <person name="Wahlsten M."/>
            <person name="Jokela J."/>
            <person name="Permi P."/>
            <person name="Haapaniemi E."/>
            <person name="Koistinen H."/>
        </authorList>
    </citation>
    <scope>NUCLEOTIDE SEQUENCE [LARGE SCALE GENOMIC DNA]</scope>
    <source>
        <strain evidence="1 2">NIES-515</strain>
    </source>
</reference>
<accession>A0ABT3B3Z9</accession>
<protein>
    <submittedName>
        <fullName evidence="1">Uncharacterized protein</fullName>
    </submittedName>
</protein>
<dbReference type="RefSeq" id="WP_263747250.1">
    <property type="nucleotide sequence ID" value="NZ_JAOWRF010000276.1"/>
</dbReference>
<keyword evidence="2" id="KW-1185">Reference proteome</keyword>
<sequence>MSTITHAYPMTPTVVPHEINFILDTQQPQPIYADPKMLHYSGIVLSDWGFYIH</sequence>
<dbReference type="Proteomes" id="UP001526143">
    <property type="component" value="Unassembled WGS sequence"/>
</dbReference>
<name>A0ABT3B3Z9_9CYAN</name>
<comment type="caution">
    <text evidence="1">The sequence shown here is derived from an EMBL/GenBank/DDBJ whole genome shotgun (WGS) entry which is preliminary data.</text>
</comment>
<evidence type="ECO:0000313" key="2">
    <source>
        <dbReference type="Proteomes" id="UP001526143"/>
    </source>
</evidence>
<gene>
    <name evidence="1" type="ORF">OGM63_19155</name>
</gene>
<organism evidence="1 2">
    <name type="scientific">Plectonema radiosum NIES-515</name>
    <dbReference type="NCBI Taxonomy" id="2986073"/>
    <lineage>
        <taxon>Bacteria</taxon>
        <taxon>Bacillati</taxon>
        <taxon>Cyanobacteriota</taxon>
        <taxon>Cyanophyceae</taxon>
        <taxon>Oscillatoriophycideae</taxon>
        <taxon>Oscillatoriales</taxon>
        <taxon>Microcoleaceae</taxon>
        <taxon>Plectonema</taxon>
    </lineage>
</organism>